<dbReference type="SMART" id="SM00387">
    <property type="entry name" value="HATPase_c"/>
    <property type="match status" value="1"/>
</dbReference>
<dbReference type="GO" id="GO:0005886">
    <property type="term" value="C:plasma membrane"/>
    <property type="evidence" value="ECO:0007669"/>
    <property type="project" value="TreeGrafter"/>
</dbReference>
<feature type="domain" description="Histidine kinase" evidence="12">
    <location>
        <begin position="141"/>
        <end position="350"/>
    </location>
</feature>
<dbReference type="InterPro" id="IPR003660">
    <property type="entry name" value="HAMP_dom"/>
</dbReference>
<dbReference type="Gene3D" id="1.10.287.130">
    <property type="match status" value="1"/>
</dbReference>
<dbReference type="InterPro" id="IPR003594">
    <property type="entry name" value="HATPase_dom"/>
</dbReference>
<organism evidence="14 15">
    <name type="scientific">Aquitalea magnusonii</name>
    <dbReference type="NCBI Taxonomy" id="332411"/>
    <lineage>
        <taxon>Bacteria</taxon>
        <taxon>Pseudomonadati</taxon>
        <taxon>Pseudomonadota</taxon>
        <taxon>Betaproteobacteria</taxon>
        <taxon>Neisseriales</taxon>
        <taxon>Chromobacteriaceae</taxon>
        <taxon>Aquitalea</taxon>
    </lineage>
</organism>
<dbReference type="Pfam" id="PF00672">
    <property type="entry name" value="HAMP"/>
    <property type="match status" value="1"/>
</dbReference>
<feature type="domain" description="HAMP" evidence="13">
    <location>
        <begin position="79"/>
        <end position="133"/>
    </location>
</feature>
<dbReference type="SUPFAM" id="SSF158472">
    <property type="entry name" value="HAMP domain-like"/>
    <property type="match status" value="1"/>
</dbReference>
<evidence type="ECO:0000256" key="7">
    <source>
        <dbReference type="ARBA" id="ARBA00022777"/>
    </source>
</evidence>
<dbReference type="SUPFAM" id="SSF47384">
    <property type="entry name" value="Homodimeric domain of signal transducing histidine kinase"/>
    <property type="match status" value="1"/>
</dbReference>
<reference evidence="15" key="1">
    <citation type="journal article" date="2017" name="Biotechnol. Biofuels">
        <title>Evaluation of environmental bacterial communities as a factor affecting the growth of duckweed Lemna minor.</title>
        <authorList>
            <person name="Ishizawa H."/>
            <person name="Kuroda M."/>
            <person name="Morikawa M."/>
            <person name="Ike M."/>
        </authorList>
    </citation>
    <scope>NUCLEOTIDE SEQUENCE [LARGE SCALE GENOMIC DNA]</scope>
    <source>
        <strain evidence="15">H3</strain>
    </source>
</reference>
<dbReference type="CDD" id="cd06225">
    <property type="entry name" value="HAMP"/>
    <property type="match status" value="1"/>
</dbReference>
<dbReference type="InterPro" id="IPR003661">
    <property type="entry name" value="HisK_dim/P_dom"/>
</dbReference>
<dbReference type="PROSITE" id="PS50885">
    <property type="entry name" value="HAMP"/>
    <property type="match status" value="1"/>
</dbReference>
<accession>A0A3G9GF97</accession>
<keyword evidence="5" id="KW-0808">Transferase</keyword>
<evidence type="ECO:0000313" key="14">
    <source>
        <dbReference type="EMBL" id="BBF85319.1"/>
    </source>
</evidence>
<evidence type="ECO:0000256" key="3">
    <source>
        <dbReference type="ARBA" id="ARBA00012438"/>
    </source>
</evidence>
<dbReference type="PANTHER" id="PTHR45436:SF5">
    <property type="entry name" value="SENSOR HISTIDINE KINASE TRCS"/>
    <property type="match status" value="1"/>
</dbReference>
<evidence type="ECO:0000256" key="6">
    <source>
        <dbReference type="ARBA" id="ARBA00022692"/>
    </source>
</evidence>
<dbReference type="InterPro" id="IPR050428">
    <property type="entry name" value="TCS_sensor_his_kinase"/>
</dbReference>
<keyword evidence="6 11" id="KW-0812">Transmembrane</keyword>
<evidence type="ECO:0000256" key="9">
    <source>
        <dbReference type="ARBA" id="ARBA00023012"/>
    </source>
</evidence>
<dbReference type="CDD" id="cd00075">
    <property type="entry name" value="HATPase"/>
    <property type="match status" value="1"/>
</dbReference>
<keyword evidence="7 14" id="KW-0418">Kinase</keyword>
<dbReference type="PRINTS" id="PR00344">
    <property type="entry name" value="BCTRLSENSOR"/>
</dbReference>
<comment type="subcellular location">
    <subcellularLocation>
        <location evidence="2">Membrane</location>
    </subcellularLocation>
</comment>
<keyword evidence="8 11" id="KW-1133">Transmembrane helix</keyword>
<dbReference type="GO" id="GO:0000155">
    <property type="term" value="F:phosphorelay sensor kinase activity"/>
    <property type="evidence" value="ECO:0007669"/>
    <property type="project" value="InterPro"/>
</dbReference>
<dbReference type="PROSITE" id="PS50109">
    <property type="entry name" value="HIS_KIN"/>
    <property type="match status" value="1"/>
</dbReference>
<name>A0A3G9GF97_9NEIS</name>
<evidence type="ECO:0000256" key="11">
    <source>
        <dbReference type="SAM" id="Phobius"/>
    </source>
</evidence>
<dbReference type="SMART" id="SM00388">
    <property type="entry name" value="HisKA"/>
    <property type="match status" value="1"/>
</dbReference>
<dbReference type="KEGG" id="amah:DLM_1702"/>
<feature type="transmembrane region" description="Helical" evidence="11">
    <location>
        <begin position="56"/>
        <end position="75"/>
    </location>
</feature>
<dbReference type="SUPFAM" id="SSF55874">
    <property type="entry name" value="ATPase domain of HSP90 chaperone/DNA topoisomerase II/histidine kinase"/>
    <property type="match status" value="1"/>
</dbReference>
<dbReference type="PANTHER" id="PTHR45436">
    <property type="entry name" value="SENSOR HISTIDINE KINASE YKOH"/>
    <property type="match status" value="1"/>
</dbReference>
<dbReference type="AlphaFoldDB" id="A0A3G9GF97"/>
<evidence type="ECO:0000259" key="13">
    <source>
        <dbReference type="PROSITE" id="PS50885"/>
    </source>
</evidence>
<evidence type="ECO:0000256" key="4">
    <source>
        <dbReference type="ARBA" id="ARBA00022553"/>
    </source>
</evidence>
<keyword evidence="4" id="KW-0597">Phosphoprotein</keyword>
<reference evidence="14 15" key="2">
    <citation type="journal article" date="2017" name="Genome Announc.">
        <title>Draft genome sequence of Aquitalea magnusonii strain H3, a plant growth-promoting bacterium of duckweed Lemna minor.</title>
        <authorList>
            <person name="Ishizawa H."/>
            <person name="Kuroda M."/>
            <person name="Ike M."/>
        </authorList>
    </citation>
    <scope>NUCLEOTIDE SEQUENCE [LARGE SCALE GENOMIC DNA]</scope>
    <source>
        <strain evidence="14 15">H3</strain>
    </source>
</reference>
<comment type="catalytic activity">
    <reaction evidence="1">
        <text>ATP + protein L-histidine = ADP + protein N-phospho-L-histidine.</text>
        <dbReference type="EC" id="2.7.13.3"/>
    </reaction>
</comment>
<dbReference type="InterPro" id="IPR004358">
    <property type="entry name" value="Sig_transdc_His_kin-like_C"/>
</dbReference>
<evidence type="ECO:0000256" key="1">
    <source>
        <dbReference type="ARBA" id="ARBA00000085"/>
    </source>
</evidence>
<reference evidence="15" key="3">
    <citation type="journal article" date="2017" name="Plant Physiol. Biochem.">
        <title>Differential oxidative and antioxidative response of duckweed Lemna minor toward plant growth promoting/inhibiting bacteria.</title>
        <authorList>
            <person name="Ishizawa H."/>
            <person name="Kuroda M."/>
            <person name="Morikawa M."/>
            <person name="Ike M."/>
        </authorList>
    </citation>
    <scope>NUCLEOTIDE SEQUENCE [LARGE SCALE GENOMIC DNA]</scope>
    <source>
        <strain evidence="15">H3</strain>
    </source>
</reference>
<dbReference type="Gene3D" id="3.30.565.10">
    <property type="entry name" value="Histidine kinase-like ATPase, C-terminal domain"/>
    <property type="match status" value="1"/>
</dbReference>
<evidence type="ECO:0000313" key="15">
    <source>
        <dbReference type="Proteomes" id="UP000198290"/>
    </source>
</evidence>
<dbReference type="Proteomes" id="UP000198290">
    <property type="component" value="Chromosome"/>
</dbReference>
<feature type="transmembrane region" description="Helical" evidence="11">
    <location>
        <begin position="12"/>
        <end position="36"/>
    </location>
</feature>
<dbReference type="OrthoDB" id="9804645at2"/>
<dbReference type="InterPro" id="IPR005467">
    <property type="entry name" value="His_kinase_dom"/>
</dbReference>
<protein>
    <recommendedName>
        <fullName evidence="3">histidine kinase</fullName>
        <ecNumber evidence="3">2.7.13.3</ecNumber>
    </recommendedName>
</protein>
<sequence>MRLVGLSRQIVLTMMAMALGVTLFLVLTSYAFYYLWLEYWPENFPGDTFYPTGPEWTWLIITALSALLAAALVAIKLSRRILLPLNSVIAGIRRLAQGDLTARAVSGDHQLGEATQLVDDFNVLASRLQQMTEEQAFWNAAIAHELRTPVTILRGRLQGLAEGVFAPDEAQFRRLLSQVEGLNQLIEDLRVVSLAESGHLSLRCQPVALQAEIRALAEMLHHPLAEAGQSLILDLQLTQVNCDPDRIGQALLALLENARLHALAGPVTIQLSRQAGINQLSVTDSGPGIAASLQALVFTAFRRAPDSKAPGSGLGLAVVAAIARAHGGQASCQRTPDGGTRFTLSWPEDCVTAPA</sequence>
<proteinExistence type="predicted"/>
<evidence type="ECO:0000256" key="5">
    <source>
        <dbReference type="ARBA" id="ARBA00022679"/>
    </source>
</evidence>
<dbReference type="EC" id="2.7.13.3" evidence="3"/>
<dbReference type="InterPro" id="IPR036890">
    <property type="entry name" value="HATPase_C_sf"/>
</dbReference>
<keyword evidence="9" id="KW-0902">Two-component regulatory system</keyword>
<evidence type="ECO:0000256" key="8">
    <source>
        <dbReference type="ARBA" id="ARBA00022989"/>
    </source>
</evidence>
<gene>
    <name evidence="14" type="ORF">DLM_1702</name>
</gene>
<dbReference type="CDD" id="cd00082">
    <property type="entry name" value="HisKA"/>
    <property type="match status" value="1"/>
</dbReference>
<dbReference type="Gene3D" id="6.10.340.10">
    <property type="match status" value="1"/>
</dbReference>
<keyword evidence="10 11" id="KW-0472">Membrane</keyword>
<evidence type="ECO:0000256" key="2">
    <source>
        <dbReference type="ARBA" id="ARBA00004370"/>
    </source>
</evidence>
<evidence type="ECO:0000256" key="10">
    <source>
        <dbReference type="ARBA" id="ARBA00023136"/>
    </source>
</evidence>
<dbReference type="SMART" id="SM00304">
    <property type="entry name" value="HAMP"/>
    <property type="match status" value="1"/>
</dbReference>
<evidence type="ECO:0000259" key="12">
    <source>
        <dbReference type="PROSITE" id="PS50109"/>
    </source>
</evidence>
<dbReference type="Pfam" id="PF00512">
    <property type="entry name" value="HisKA"/>
    <property type="match status" value="1"/>
</dbReference>
<keyword evidence="15" id="KW-1185">Reference proteome</keyword>
<dbReference type="EMBL" id="AP018823">
    <property type="protein sequence ID" value="BBF85319.1"/>
    <property type="molecule type" value="Genomic_DNA"/>
</dbReference>
<dbReference type="Pfam" id="PF02518">
    <property type="entry name" value="HATPase_c"/>
    <property type="match status" value="1"/>
</dbReference>
<dbReference type="InterPro" id="IPR036097">
    <property type="entry name" value="HisK_dim/P_sf"/>
</dbReference>
<dbReference type="RefSeq" id="WP_089083461.1">
    <property type="nucleotide sequence ID" value="NZ_AP018823.1"/>
</dbReference>